<dbReference type="PANTHER" id="PTHR15237">
    <property type="entry name" value="DNA REPAIR PROTEIN RAD9"/>
    <property type="match status" value="1"/>
</dbReference>
<dbReference type="Pfam" id="PF04139">
    <property type="entry name" value="Rad9"/>
    <property type="match status" value="1"/>
</dbReference>
<sequence>MKGVLFNQSVKVLSRAIHSLARIGDDMVVEPFKHGLKLSTVDKSESAYTQFWFPVSFFYSYKYDDTENPDDLRLKISFKVSTEYLFRYINDHIDAGYLVVSVFYDLSSAFDLVE</sequence>
<dbReference type="KEGG" id="dci:113465304"/>
<dbReference type="Gene3D" id="3.70.10.10">
    <property type="match status" value="1"/>
</dbReference>
<organism evidence="1 2">
    <name type="scientific">Diaphorina citri</name>
    <name type="common">Asian citrus psyllid</name>
    <dbReference type="NCBI Taxonomy" id="121845"/>
    <lineage>
        <taxon>Eukaryota</taxon>
        <taxon>Metazoa</taxon>
        <taxon>Ecdysozoa</taxon>
        <taxon>Arthropoda</taxon>
        <taxon>Hexapoda</taxon>
        <taxon>Insecta</taxon>
        <taxon>Pterygota</taxon>
        <taxon>Neoptera</taxon>
        <taxon>Paraneoptera</taxon>
        <taxon>Hemiptera</taxon>
        <taxon>Sternorrhyncha</taxon>
        <taxon>Psylloidea</taxon>
        <taxon>Psyllidae</taxon>
        <taxon>Diaphorininae</taxon>
        <taxon>Diaphorina</taxon>
    </lineage>
</organism>
<protein>
    <submittedName>
        <fullName evidence="2">Cell cycle checkpoint control protein RAD9A-like</fullName>
    </submittedName>
</protein>
<proteinExistence type="predicted"/>
<evidence type="ECO:0000313" key="1">
    <source>
        <dbReference type="Proteomes" id="UP000079169"/>
    </source>
</evidence>
<dbReference type="GO" id="GO:0031573">
    <property type="term" value="P:mitotic intra-S DNA damage checkpoint signaling"/>
    <property type="evidence" value="ECO:0007669"/>
    <property type="project" value="TreeGrafter"/>
</dbReference>
<dbReference type="STRING" id="121845.A0A3Q0IYW4"/>
<dbReference type="GO" id="GO:0006281">
    <property type="term" value="P:DNA repair"/>
    <property type="evidence" value="ECO:0007669"/>
    <property type="project" value="TreeGrafter"/>
</dbReference>
<dbReference type="RefSeq" id="XP_026681432.1">
    <property type="nucleotide sequence ID" value="XM_026825631.1"/>
</dbReference>
<evidence type="ECO:0000313" key="2">
    <source>
        <dbReference type="RefSeq" id="XP_026681432.1"/>
    </source>
</evidence>
<dbReference type="SUPFAM" id="SSF55979">
    <property type="entry name" value="DNA clamp"/>
    <property type="match status" value="1"/>
</dbReference>
<dbReference type="Proteomes" id="UP000079169">
    <property type="component" value="Unplaced"/>
</dbReference>
<dbReference type="GO" id="GO:0030896">
    <property type="term" value="C:checkpoint clamp complex"/>
    <property type="evidence" value="ECO:0007669"/>
    <property type="project" value="InterPro"/>
</dbReference>
<dbReference type="PaxDb" id="121845-A0A3Q0IYW4"/>
<dbReference type="GeneID" id="113465304"/>
<name>A0A3Q0IYW4_DIACI</name>
<dbReference type="InterPro" id="IPR007268">
    <property type="entry name" value="Rad9/Ddc1"/>
</dbReference>
<dbReference type="GO" id="GO:0000076">
    <property type="term" value="P:DNA replication checkpoint signaling"/>
    <property type="evidence" value="ECO:0007669"/>
    <property type="project" value="TreeGrafter"/>
</dbReference>
<dbReference type="InterPro" id="IPR046938">
    <property type="entry name" value="DNA_clamp_sf"/>
</dbReference>
<dbReference type="GO" id="GO:0071479">
    <property type="term" value="P:cellular response to ionizing radiation"/>
    <property type="evidence" value="ECO:0007669"/>
    <property type="project" value="TreeGrafter"/>
</dbReference>
<gene>
    <name evidence="2" type="primary">LOC113465304</name>
</gene>
<dbReference type="AlphaFoldDB" id="A0A3Q0IYW4"/>
<accession>A0A3Q0IYW4</accession>
<dbReference type="PANTHER" id="PTHR15237:SF0">
    <property type="entry name" value="CELL CYCLE CHECKPOINT CONTROL PROTEIN"/>
    <property type="match status" value="1"/>
</dbReference>
<keyword evidence="1" id="KW-1185">Reference proteome</keyword>
<reference evidence="2" key="1">
    <citation type="submission" date="2025-08" db="UniProtKB">
        <authorList>
            <consortium name="RefSeq"/>
        </authorList>
    </citation>
    <scope>IDENTIFICATION</scope>
</reference>